<sequence>MEFKSVSDLSRRDLLQNNGFVSGQQISGIDGKTFDVITSTTLETLATLPEMGAEDTRKAIQAAAEMTYGASFLEWFAGEAERTYGQVVPAANTGPRILTIQLPLDVQKISFNGSTRVWKLLAQQCRQTLKRTKLSLELDSNSPFIVSDDADLDRAVEILMLAKFRNSGQTCVTANRVFVQKGIYDKFSLKVKERMQCIKVGPGIQAGVNVGPLTHQAGLQKVLSHIKGLGHVTSEHKVLSSVNYVTDAKRLGGDVILRGSSLP</sequence>
<dbReference type="PANTHER" id="PTHR43353:SF5">
    <property type="entry name" value="SUCCINATE-SEMIALDEHYDE DEHYDROGENASE, MITOCHONDRIAL"/>
    <property type="match status" value="1"/>
</dbReference>
<dbReference type="GO" id="GO:0005737">
    <property type="term" value="C:cytoplasm"/>
    <property type="evidence" value="ECO:0007669"/>
    <property type="project" value="TreeGrafter"/>
</dbReference>
<dbReference type="InterPro" id="IPR050740">
    <property type="entry name" value="Aldehyde_DH_Superfamily"/>
</dbReference>
<evidence type="ECO:0000259" key="2">
    <source>
        <dbReference type="Pfam" id="PF00171"/>
    </source>
</evidence>
<dbReference type="PANTHER" id="PTHR43353">
    <property type="entry name" value="SUCCINATE-SEMIALDEHYDE DEHYDROGENASE, MITOCHONDRIAL"/>
    <property type="match status" value="1"/>
</dbReference>
<comment type="caution">
    <text evidence="3">The sequence shown here is derived from an EMBL/GenBank/DDBJ whole genome shotgun (WGS) entry which is preliminary data.</text>
</comment>
<accession>A0A8H4FE82</accession>
<evidence type="ECO:0000256" key="1">
    <source>
        <dbReference type="ARBA" id="ARBA00023002"/>
    </source>
</evidence>
<feature type="domain" description="Aldehyde dehydrogenase" evidence="2">
    <location>
        <begin position="105"/>
        <end position="227"/>
    </location>
</feature>
<keyword evidence="4" id="KW-1185">Reference proteome</keyword>
<dbReference type="InterPro" id="IPR015590">
    <property type="entry name" value="Aldehyde_DH_dom"/>
</dbReference>
<dbReference type="InterPro" id="IPR016162">
    <property type="entry name" value="Ald_DH_N"/>
</dbReference>
<dbReference type="Proteomes" id="UP000613401">
    <property type="component" value="Unassembled WGS sequence"/>
</dbReference>
<dbReference type="GO" id="GO:0004777">
    <property type="term" value="F:succinate-semialdehyde dehydrogenase (NAD+) activity"/>
    <property type="evidence" value="ECO:0007669"/>
    <property type="project" value="TreeGrafter"/>
</dbReference>
<dbReference type="Gene3D" id="3.40.605.10">
    <property type="entry name" value="Aldehyde Dehydrogenase, Chain A, domain 1"/>
    <property type="match status" value="3"/>
</dbReference>
<dbReference type="AlphaFoldDB" id="A0A8H4FE82"/>
<dbReference type="GO" id="GO:0009450">
    <property type="term" value="P:gamma-aminobutyric acid catabolic process"/>
    <property type="evidence" value="ECO:0007669"/>
    <property type="project" value="TreeGrafter"/>
</dbReference>
<dbReference type="InterPro" id="IPR016163">
    <property type="entry name" value="Ald_DH_C"/>
</dbReference>
<reference evidence="3" key="2">
    <citation type="submission" date="2020-03" db="EMBL/GenBank/DDBJ databases">
        <authorList>
            <person name="Fu F.-F."/>
            <person name="Chen J."/>
        </authorList>
    </citation>
    <scope>NUCLEOTIDE SEQUENCE</scope>
    <source>
        <strain evidence="3">Lc1</strain>
    </source>
</reference>
<keyword evidence="1" id="KW-0560">Oxidoreductase</keyword>
<name>A0A8H4FE82_COLGL</name>
<dbReference type="InterPro" id="IPR016161">
    <property type="entry name" value="Ald_DH/histidinol_DH"/>
</dbReference>
<evidence type="ECO:0000313" key="3">
    <source>
        <dbReference type="EMBL" id="KAF3798620.1"/>
    </source>
</evidence>
<dbReference type="RefSeq" id="XP_045257780.1">
    <property type="nucleotide sequence ID" value="XM_045410689.1"/>
</dbReference>
<evidence type="ECO:0000313" key="4">
    <source>
        <dbReference type="Proteomes" id="UP000613401"/>
    </source>
</evidence>
<dbReference type="SUPFAM" id="SSF53720">
    <property type="entry name" value="ALDH-like"/>
    <property type="match status" value="1"/>
</dbReference>
<protein>
    <submittedName>
        <fullName evidence="3">Glutarate-semialdehyde dehydrogenase DavD</fullName>
    </submittedName>
</protein>
<organism evidence="3 4">
    <name type="scientific">Colletotrichum gloeosporioides</name>
    <name type="common">Anthracnose fungus</name>
    <name type="synonym">Glomerella cingulata</name>
    <dbReference type="NCBI Taxonomy" id="474922"/>
    <lineage>
        <taxon>Eukaryota</taxon>
        <taxon>Fungi</taxon>
        <taxon>Dikarya</taxon>
        <taxon>Ascomycota</taxon>
        <taxon>Pezizomycotina</taxon>
        <taxon>Sordariomycetes</taxon>
        <taxon>Hypocreomycetidae</taxon>
        <taxon>Glomerellales</taxon>
        <taxon>Glomerellaceae</taxon>
        <taxon>Colletotrichum</taxon>
        <taxon>Colletotrichum gloeosporioides species complex</taxon>
    </lineage>
</organism>
<dbReference type="Pfam" id="PF00171">
    <property type="entry name" value="Aldedh"/>
    <property type="match status" value="1"/>
</dbReference>
<proteinExistence type="predicted"/>
<gene>
    <name evidence="3" type="ORF">GCG54_00010772</name>
</gene>
<dbReference type="GeneID" id="69017900"/>
<reference evidence="3" key="1">
    <citation type="journal article" date="2020" name="Phytopathology">
        <title>Genome sequence and comparative analysis of Colletotrichum gloeosporioides isolated from Liriodendron leaves.</title>
        <authorList>
            <person name="Fu F.F."/>
            <person name="Hao Z."/>
            <person name="Wang P."/>
            <person name="Lu Y."/>
            <person name="Xue L.J."/>
            <person name="Wei G."/>
            <person name="Tian Y."/>
            <person name="Baishi H."/>
            <person name="Xu H."/>
            <person name="Shi J."/>
            <person name="Cheng T."/>
            <person name="Wang G."/>
            <person name="Yi Y."/>
            <person name="Chen J."/>
        </authorList>
    </citation>
    <scope>NUCLEOTIDE SEQUENCE</scope>
    <source>
        <strain evidence="3">Lc1</strain>
    </source>
</reference>
<dbReference type="Gene3D" id="3.40.309.10">
    <property type="entry name" value="Aldehyde Dehydrogenase, Chain A, domain 2"/>
    <property type="match status" value="1"/>
</dbReference>
<dbReference type="EMBL" id="WVTB01000093">
    <property type="protein sequence ID" value="KAF3798620.1"/>
    <property type="molecule type" value="Genomic_DNA"/>
</dbReference>